<sequence>MAFRLELSDLPPRYRAQAERQLARGKKRGDPMQEAARAAKRTGKAFDSQGEYEYYMGTVAPRVARGEIVEWEAHPSFPLFPAGEYGAMKLRPVRYTADFRLVYADGTVEIVEVKSKFVRRMQRDYALRRRVFLELVARPAGWRFTEIITADSAEEVKRWRELVKE</sequence>
<evidence type="ECO:0000313" key="2">
    <source>
        <dbReference type="EMBL" id="MSB18453.1"/>
    </source>
</evidence>
<feature type="region of interest" description="Disordered" evidence="1">
    <location>
        <begin position="21"/>
        <end position="43"/>
    </location>
</feature>
<reference evidence="2 3" key="1">
    <citation type="journal article" date="2019" name="Nat. Med.">
        <title>A library of human gut bacterial isolates paired with longitudinal multiomics data enables mechanistic microbiome research.</title>
        <authorList>
            <person name="Poyet M."/>
            <person name="Groussin M."/>
            <person name="Gibbons S.M."/>
            <person name="Avila-Pacheco J."/>
            <person name="Jiang X."/>
            <person name="Kearney S.M."/>
            <person name="Perrotta A.R."/>
            <person name="Berdy B."/>
            <person name="Zhao S."/>
            <person name="Lieberman T.D."/>
            <person name="Swanson P.K."/>
            <person name="Smith M."/>
            <person name="Roesemann S."/>
            <person name="Alexander J.E."/>
            <person name="Rich S.A."/>
            <person name="Livny J."/>
            <person name="Vlamakis H."/>
            <person name="Clish C."/>
            <person name="Bullock K."/>
            <person name="Deik A."/>
            <person name="Scott J."/>
            <person name="Pierce K.A."/>
            <person name="Xavier R.J."/>
            <person name="Alm E.J."/>
        </authorList>
    </citation>
    <scope>NUCLEOTIDE SEQUENCE [LARGE SCALE GENOMIC DNA]</scope>
    <source>
        <strain evidence="2 3">BIOML-A2</strain>
    </source>
</reference>
<proteinExistence type="predicted"/>
<organism evidence="2 3">
    <name type="scientific">Flavonifractor plautii</name>
    <name type="common">Fusobacterium plautii</name>
    <dbReference type="NCBI Taxonomy" id="292800"/>
    <lineage>
        <taxon>Bacteria</taxon>
        <taxon>Bacillati</taxon>
        <taxon>Bacillota</taxon>
        <taxon>Clostridia</taxon>
        <taxon>Eubacteriales</taxon>
        <taxon>Oscillospiraceae</taxon>
        <taxon>Flavonifractor</taxon>
    </lineage>
</organism>
<evidence type="ECO:0000313" key="3">
    <source>
        <dbReference type="Proteomes" id="UP000434475"/>
    </source>
</evidence>
<dbReference type="AlphaFoldDB" id="A0A6I2QZA6"/>
<name>A0A6I2QZA6_FLAPL</name>
<accession>A0A6I2QZA6</accession>
<dbReference type="RefSeq" id="WP_172697217.1">
    <property type="nucleotide sequence ID" value="NZ_WKPR01000003.1"/>
</dbReference>
<gene>
    <name evidence="2" type="ORF">GKE97_02855</name>
</gene>
<dbReference type="InterPro" id="IPR009414">
    <property type="entry name" value="DUF1064"/>
</dbReference>
<protein>
    <submittedName>
        <fullName evidence="2">DUF1064 domain-containing protein</fullName>
    </submittedName>
</protein>
<dbReference type="Proteomes" id="UP000434475">
    <property type="component" value="Unassembled WGS sequence"/>
</dbReference>
<dbReference type="Pfam" id="PF06356">
    <property type="entry name" value="DUF1064"/>
    <property type="match status" value="1"/>
</dbReference>
<dbReference type="EMBL" id="WKPR01000003">
    <property type="protein sequence ID" value="MSB18453.1"/>
    <property type="molecule type" value="Genomic_DNA"/>
</dbReference>
<evidence type="ECO:0000256" key="1">
    <source>
        <dbReference type="SAM" id="MobiDB-lite"/>
    </source>
</evidence>
<comment type="caution">
    <text evidence="2">The sequence shown here is derived from an EMBL/GenBank/DDBJ whole genome shotgun (WGS) entry which is preliminary data.</text>
</comment>